<comment type="caution">
    <text evidence="4">The sequence shown here is derived from an EMBL/GenBank/DDBJ whole genome shotgun (WGS) entry which is preliminary data.</text>
</comment>
<dbReference type="InterPro" id="IPR016155">
    <property type="entry name" value="Mopterin_synth/thiamin_S_b"/>
</dbReference>
<proteinExistence type="inferred from homology"/>
<dbReference type="InterPro" id="IPR003749">
    <property type="entry name" value="ThiS/MoaD-like"/>
</dbReference>
<dbReference type="InterPro" id="IPR012675">
    <property type="entry name" value="Beta-grasp_dom_sf"/>
</dbReference>
<keyword evidence="5" id="KW-1185">Reference proteome</keyword>
<accession>A0ABY1H146</accession>
<keyword evidence="1" id="KW-0547">Nucleotide-binding</keyword>
<sequence length="98" mass="10859">MGLNGKAIKKATMMKLMGGNKLEVLYFAELKDIANQQSETIDVSKPLTVEAFKVMIVERYPEMAHKQFQIAVNEEFVKLTDYIKPGDTVALIPPVSGG</sequence>
<evidence type="ECO:0000256" key="3">
    <source>
        <dbReference type="ARBA" id="ARBA00024247"/>
    </source>
</evidence>
<dbReference type="SUPFAM" id="SSF54285">
    <property type="entry name" value="MoaD/ThiS"/>
    <property type="match status" value="1"/>
</dbReference>
<comment type="similarity">
    <text evidence="2">Belongs to the MoaD family.</text>
</comment>
<reference evidence="4 5" key="1">
    <citation type="submission" date="2016-11" db="EMBL/GenBank/DDBJ databases">
        <authorList>
            <person name="Varghese N."/>
            <person name="Submissions S."/>
        </authorList>
    </citation>
    <scope>NUCLEOTIDE SEQUENCE [LARGE SCALE GENOMIC DNA]</scope>
    <source>
        <strain evidence="4 5">NFIX07</strain>
    </source>
</reference>
<evidence type="ECO:0000256" key="1">
    <source>
        <dbReference type="ARBA" id="ARBA00022741"/>
    </source>
</evidence>
<evidence type="ECO:0000256" key="2">
    <source>
        <dbReference type="ARBA" id="ARBA00024200"/>
    </source>
</evidence>
<name>A0ABY1H146_9STAP</name>
<evidence type="ECO:0000313" key="5">
    <source>
        <dbReference type="Proteomes" id="UP000182665"/>
    </source>
</evidence>
<evidence type="ECO:0000313" key="4">
    <source>
        <dbReference type="EMBL" id="SFZ75269.1"/>
    </source>
</evidence>
<dbReference type="NCBIfam" id="TIGR01682">
    <property type="entry name" value="moaD"/>
    <property type="match status" value="1"/>
</dbReference>
<dbReference type="PANTHER" id="PTHR33359:SF1">
    <property type="entry name" value="MOLYBDOPTERIN SYNTHASE SULFUR CARRIER SUBUNIT"/>
    <property type="match status" value="1"/>
</dbReference>
<dbReference type="Pfam" id="PF02597">
    <property type="entry name" value="ThiS"/>
    <property type="match status" value="1"/>
</dbReference>
<dbReference type="Gene3D" id="3.10.20.30">
    <property type="match status" value="1"/>
</dbReference>
<dbReference type="CDD" id="cd00754">
    <property type="entry name" value="Ubl_MoaD"/>
    <property type="match status" value="1"/>
</dbReference>
<dbReference type="InterPro" id="IPR044672">
    <property type="entry name" value="MOCS2A"/>
</dbReference>
<dbReference type="EMBL" id="FPKT01000002">
    <property type="protein sequence ID" value="SFZ75269.1"/>
    <property type="molecule type" value="Genomic_DNA"/>
</dbReference>
<protein>
    <recommendedName>
        <fullName evidence="3">Molybdopterin synthase sulfur carrier subunit</fullName>
    </recommendedName>
</protein>
<organism evidence="4 5">
    <name type="scientific">Staphylococcus pasteuri</name>
    <dbReference type="NCBI Taxonomy" id="45972"/>
    <lineage>
        <taxon>Bacteria</taxon>
        <taxon>Bacillati</taxon>
        <taxon>Bacillota</taxon>
        <taxon>Bacilli</taxon>
        <taxon>Bacillales</taxon>
        <taxon>Staphylococcaceae</taxon>
        <taxon>Staphylococcus</taxon>
    </lineage>
</organism>
<dbReference type="PANTHER" id="PTHR33359">
    <property type="entry name" value="MOLYBDOPTERIN SYNTHASE SULFUR CARRIER SUBUNIT"/>
    <property type="match status" value="1"/>
</dbReference>
<gene>
    <name evidence="4" type="ORF">SAMN03097721_01130</name>
</gene>
<dbReference type="Proteomes" id="UP000182665">
    <property type="component" value="Unassembled WGS sequence"/>
</dbReference>